<dbReference type="EMBL" id="JBHUDE010000158">
    <property type="protein sequence ID" value="MFD1609515.1"/>
    <property type="molecule type" value="Genomic_DNA"/>
</dbReference>
<dbReference type="SUPFAM" id="SSF52283">
    <property type="entry name" value="Formate/glycerate dehydrogenase catalytic domain-like"/>
    <property type="match status" value="1"/>
</dbReference>
<dbReference type="PANTHER" id="PTHR43761">
    <property type="entry name" value="D-ISOMER SPECIFIC 2-HYDROXYACID DEHYDROGENASE FAMILY PROTEIN (AFU_ORTHOLOGUE AFUA_1G13630)"/>
    <property type="match status" value="1"/>
</dbReference>
<comment type="similarity">
    <text evidence="1 4">Belongs to the D-isomer specific 2-hydroxyacid dehydrogenase family.</text>
</comment>
<evidence type="ECO:0000256" key="1">
    <source>
        <dbReference type="ARBA" id="ARBA00005854"/>
    </source>
</evidence>
<keyword evidence="2 4" id="KW-0560">Oxidoreductase</keyword>
<keyword evidence="3" id="KW-0520">NAD</keyword>
<dbReference type="CDD" id="cd12162">
    <property type="entry name" value="2-Hacid_dh_4"/>
    <property type="match status" value="1"/>
</dbReference>
<proteinExistence type="inferred from homology"/>
<evidence type="ECO:0000313" key="7">
    <source>
        <dbReference type="EMBL" id="MFD1609515.1"/>
    </source>
</evidence>
<dbReference type="PROSITE" id="PS00670">
    <property type="entry name" value="D_2_HYDROXYACID_DH_2"/>
    <property type="match status" value="1"/>
</dbReference>
<dbReference type="SUPFAM" id="SSF51735">
    <property type="entry name" value="NAD(P)-binding Rossmann-fold domains"/>
    <property type="match status" value="1"/>
</dbReference>
<comment type="caution">
    <text evidence="7">The sequence shown here is derived from an EMBL/GenBank/DDBJ whole genome shotgun (WGS) entry which is preliminary data.</text>
</comment>
<evidence type="ECO:0000259" key="5">
    <source>
        <dbReference type="Pfam" id="PF00389"/>
    </source>
</evidence>
<dbReference type="Pfam" id="PF00389">
    <property type="entry name" value="2-Hacid_dh"/>
    <property type="match status" value="1"/>
</dbReference>
<keyword evidence="8" id="KW-1185">Reference proteome</keyword>
<evidence type="ECO:0000313" key="8">
    <source>
        <dbReference type="Proteomes" id="UP001597221"/>
    </source>
</evidence>
<dbReference type="Gene3D" id="3.40.50.720">
    <property type="entry name" value="NAD(P)-binding Rossmann-like Domain"/>
    <property type="match status" value="2"/>
</dbReference>
<protein>
    <submittedName>
        <fullName evidence="7">D-2-hydroxyacid dehydrogenase</fullName>
    </submittedName>
</protein>
<evidence type="ECO:0000259" key="6">
    <source>
        <dbReference type="Pfam" id="PF02826"/>
    </source>
</evidence>
<evidence type="ECO:0000256" key="3">
    <source>
        <dbReference type="ARBA" id="ARBA00023027"/>
    </source>
</evidence>
<dbReference type="InterPro" id="IPR029752">
    <property type="entry name" value="D-isomer_DH_CS1"/>
</dbReference>
<dbReference type="Proteomes" id="UP001597221">
    <property type="component" value="Unassembled WGS sequence"/>
</dbReference>
<sequence length="325" mass="36030">MSKAVILDGYTLNPGDLDWKPLQELADFEIYDRTTYSIEEAPLIIERAKDAEVILTNKTPLTKEILDELPMLKYIGVLATGYNVVDVEAAKERNITVTNIPSYGTDTVAQAAIALLLELCHRTGDHSNAVKNGEWTNSPDFCFWNHPIIELSGKTMGIIGYGQIGQTTSRIAQAFGMKVLAYNRTREKVIETESVRYATLEELYREADVIMLHCPLTEENEGFINKESIEQMKDSVLIVNNARGALINEADLADALNRGKVAGAGLDVVSEEPISEDNPLLKAKNCIITPHIAWASLEARQRLLDIAVENLSKYLEGNPINVVNQ</sequence>
<dbReference type="PROSITE" id="PS00671">
    <property type="entry name" value="D_2_HYDROXYACID_DH_3"/>
    <property type="match status" value="1"/>
</dbReference>
<dbReference type="InterPro" id="IPR036291">
    <property type="entry name" value="NAD(P)-bd_dom_sf"/>
</dbReference>
<dbReference type="PANTHER" id="PTHR43761:SF1">
    <property type="entry name" value="D-ISOMER SPECIFIC 2-HYDROXYACID DEHYDROGENASE CATALYTIC DOMAIN-CONTAINING PROTEIN-RELATED"/>
    <property type="match status" value="1"/>
</dbReference>
<dbReference type="InterPro" id="IPR029753">
    <property type="entry name" value="D-isomer_DH_CS"/>
</dbReference>
<dbReference type="PROSITE" id="PS00065">
    <property type="entry name" value="D_2_HYDROXYACID_DH_1"/>
    <property type="match status" value="1"/>
</dbReference>
<organism evidence="7 8">
    <name type="scientific">Oceanobacillus luteolus</name>
    <dbReference type="NCBI Taxonomy" id="1274358"/>
    <lineage>
        <taxon>Bacteria</taxon>
        <taxon>Bacillati</taxon>
        <taxon>Bacillota</taxon>
        <taxon>Bacilli</taxon>
        <taxon>Bacillales</taxon>
        <taxon>Bacillaceae</taxon>
        <taxon>Oceanobacillus</taxon>
    </lineage>
</organism>
<dbReference type="InterPro" id="IPR006139">
    <property type="entry name" value="D-isomer_2_OHA_DH_cat_dom"/>
</dbReference>
<evidence type="ECO:0000256" key="4">
    <source>
        <dbReference type="RuleBase" id="RU003719"/>
    </source>
</evidence>
<gene>
    <name evidence="7" type="ORF">ACFSBH_18005</name>
</gene>
<reference evidence="8" key="1">
    <citation type="journal article" date="2019" name="Int. J. Syst. Evol. Microbiol.">
        <title>The Global Catalogue of Microorganisms (GCM) 10K type strain sequencing project: providing services to taxonomists for standard genome sequencing and annotation.</title>
        <authorList>
            <consortium name="The Broad Institute Genomics Platform"/>
            <consortium name="The Broad Institute Genome Sequencing Center for Infectious Disease"/>
            <person name="Wu L."/>
            <person name="Ma J."/>
        </authorList>
    </citation>
    <scope>NUCLEOTIDE SEQUENCE [LARGE SCALE GENOMIC DNA]</scope>
    <source>
        <strain evidence="8">CGMCC 1.12376</strain>
    </source>
</reference>
<accession>A0ABW4HXI2</accession>
<dbReference type="Pfam" id="PF02826">
    <property type="entry name" value="2-Hacid_dh_C"/>
    <property type="match status" value="1"/>
</dbReference>
<feature type="domain" description="D-isomer specific 2-hydroxyacid dehydrogenase NAD-binding" evidence="6">
    <location>
        <begin position="113"/>
        <end position="293"/>
    </location>
</feature>
<name>A0ABW4HXI2_9BACI</name>
<evidence type="ECO:0000256" key="2">
    <source>
        <dbReference type="ARBA" id="ARBA00023002"/>
    </source>
</evidence>
<feature type="domain" description="D-isomer specific 2-hydroxyacid dehydrogenase catalytic" evidence="5">
    <location>
        <begin position="18"/>
        <end position="324"/>
    </location>
</feature>
<dbReference type="InterPro" id="IPR050418">
    <property type="entry name" value="D-iso_2-hydroxyacid_DH_PdxB"/>
</dbReference>
<dbReference type="InterPro" id="IPR006140">
    <property type="entry name" value="D-isomer_DH_NAD-bd"/>
</dbReference>
<dbReference type="RefSeq" id="WP_251515060.1">
    <property type="nucleotide sequence ID" value="NZ_JAMBON010000023.1"/>
</dbReference>